<gene>
    <name evidence="1" type="ORF">TWF694_006430</name>
</gene>
<accession>A0AAV9XK70</accession>
<name>A0AAV9XK70_9PEZI</name>
<organism evidence="1 2">
    <name type="scientific">Orbilia ellipsospora</name>
    <dbReference type="NCBI Taxonomy" id="2528407"/>
    <lineage>
        <taxon>Eukaryota</taxon>
        <taxon>Fungi</taxon>
        <taxon>Dikarya</taxon>
        <taxon>Ascomycota</taxon>
        <taxon>Pezizomycotina</taxon>
        <taxon>Orbiliomycetes</taxon>
        <taxon>Orbiliales</taxon>
        <taxon>Orbiliaceae</taxon>
        <taxon>Orbilia</taxon>
    </lineage>
</organism>
<proteinExistence type="predicted"/>
<dbReference type="Proteomes" id="UP001365542">
    <property type="component" value="Unassembled WGS sequence"/>
</dbReference>
<sequence>MDIRTARWHHSRIKHHFITSYLSKAKDKYKRRTPLTICTAFFLEEFMRSELTLETNIMLNDKEYNSDQVIVMPFKIQNMERSKNGDEDEGDEEDYGGRWNLYIIIRGQTMLSRFPAGRKNDGNLVIVSIGDRNTACEKAIIRLLYEKSRLSLPEDCSAYGYHIKNANEVHERYLLPSHTRYLDLIKPKEKRAIWKEIWKIIGVVEALIGEPTKTIADILKTNGETAVFEIPTSPI</sequence>
<reference evidence="1 2" key="1">
    <citation type="submission" date="2019-10" db="EMBL/GenBank/DDBJ databases">
        <authorList>
            <person name="Palmer J.M."/>
        </authorList>
    </citation>
    <scope>NUCLEOTIDE SEQUENCE [LARGE SCALE GENOMIC DNA]</scope>
    <source>
        <strain evidence="1 2">TWF694</strain>
    </source>
</reference>
<evidence type="ECO:0000313" key="1">
    <source>
        <dbReference type="EMBL" id="KAK6542477.1"/>
    </source>
</evidence>
<dbReference type="EMBL" id="JAVHJO010000002">
    <property type="protein sequence ID" value="KAK6542477.1"/>
    <property type="molecule type" value="Genomic_DNA"/>
</dbReference>
<keyword evidence="2" id="KW-1185">Reference proteome</keyword>
<evidence type="ECO:0000313" key="2">
    <source>
        <dbReference type="Proteomes" id="UP001365542"/>
    </source>
</evidence>
<dbReference type="AlphaFoldDB" id="A0AAV9XK70"/>
<protein>
    <submittedName>
        <fullName evidence="1">Uncharacterized protein</fullName>
    </submittedName>
</protein>
<comment type="caution">
    <text evidence="1">The sequence shown here is derived from an EMBL/GenBank/DDBJ whole genome shotgun (WGS) entry which is preliminary data.</text>
</comment>